<protein>
    <submittedName>
        <fullName evidence="2">DDE_Tnp_1_7 domain-containing protein</fullName>
    </submittedName>
</protein>
<evidence type="ECO:0000313" key="2">
    <source>
        <dbReference type="EnsemblMetazoa" id="GPAI015513-PA"/>
    </source>
</evidence>
<organism evidence="2 3">
    <name type="scientific">Glossina pallidipes</name>
    <name type="common">Tsetse fly</name>
    <dbReference type="NCBI Taxonomy" id="7398"/>
    <lineage>
        <taxon>Eukaryota</taxon>
        <taxon>Metazoa</taxon>
        <taxon>Ecdysozoa</taxon>
        <taxon>Arthropoda</taxon>
        <taxon>Hexapoda</taxon>
        <taxon>Insecta</taxon>
        <taxon>Pterygota</taxon>
        <taxon>Neoptera</taxon>
        <taxon>Endopterygota</taxon>
        <taxon>Diptera</taxon>
        <taxon>Brachycera</taxon>
        <taxon>Muscomorpha</taxon>
        <taxon>Hippoboscoidea</taxon>
        <taxon>Glossinidae</taxon>
        <taxon>Glossina</taxon>
    </lineage>
</organism>
<dbReference type="PANTHER" id="PTHR46599:SF3">
    <property type="entry name" value="PIGGYBAC TRANSPOSABLE ELEMENT-DERIVED PROTEIN 4"/>
    <property type="match status" value="1"/>
</dbReference>
<accession>A0A1A9ZIB6</accession>
<dbReference type="AlphaFoldDB" id="A0A1A9ZIB6"/>
<reference evidence="3" key="1">
    <citation type="submission" date="2014-03" db="EMBL/GenBank/DDBJ databases">
        <authorList>
            <person name="Aksoy S."/>
            <person name="Warren W."/>
            <person name="Wilson R.K."/>
        </authorList>
    </citation>
    <scope>NUCLEOTIDE SEQUENCE [LARGE SCALE GENOMIC DNA]</scope>
    <source>
        <strain evidence="3">IAEA</strain>
    </source>
</reference>
<keyword evidence="3" id="KW-1185">Reference proteome</keyword>
<proteinExistence type="predicted"/>
<dbReference type="PANTHER" id="PTHR46599">
    <property type="entry name" value="PIGGYBAC TRANSPOSABLE ELEMENT-DERIVED PROTEIN 4"/>
    <property type="match status" value="1"/>
</dbReference>
<feature type="region of interest" description="Disordered" evidence="1">
    <location>
        <begin position="179"/>
        <end position="204"/>
    </location>
</feature>
<dbReference type="VEuPathDB" id="VectorBase:GPAI015513"/>
<name>A0A1A9ZIB6_GLOPL</name>
<evidence type="ECO:0000256" key="1">
    <source>
        <dbReference type="SAM" id="MobiDB-lite"/>
    </source>
</evidence>
<evidence type="ECO:0000313" key="3">
    <source>
        <dbReference type="Proteomes" id="UP000092445"/>
    </source>
</evidence>
<reference evidence="2" key="2">
    <citation type="submission" date="2020-05" db="UniProtKB">
        <authorList>
            <consortium name="EnsemblMetazoa"/>
        </authorList>
    </citation>
    <scope>IDENTIFICATION</scope>
    <source>
        <strain evidence="2">IAEA</strain>
    </source>
</reference>
<dbReference type="EnsemblMetazoa" id="GPAI015513-RA">
    <property type="protein sequence ID" value="GPAI015513-PA"/>
    <property type="gene ID" value="GPAI015513"/>
</dbReference>
<feature type="compositionally biased region" description="Basic and acidic residues" evidence="1">
    <location>
        <begin position="193"/>
        <end position="204"/>
    </location>
</feature>
<sequence>MLLILFGLFAYGKNWEEMRISIGNRSSGKLKPDAIFDYNNAKKGVDISDQIASYYNSLRKTIKWYPKMIIELLCVTSNANAWYIHQKWGSKHFGGLQFGENIIDRLLDEMPTEPLNLKPKRGTAHFLQKYPRTARQSRKRCRECYKNLSARRGRAIASKKSKRVTTLCRFCEDNNNETLNFPLDETTQQQDQTRPDQTRPNRKQ</sequence>
<dbReference type="Proteomes" id="UP000092445">
    <property type="component" value="Unassembled WGS sequence"/>
</dbReference>